<dbReference type="InterPro" id="IPR015131">
    <property type="entry name" value="Killer_tox_Kp4"/>
</dbReference>
<proteinExistence type="predicted"/>
<keyword evidence="4" id="KW-1185">Reference proteome</keyword>
<dbReference type="Gene3D" id="3.30.430.10">
    <property type="entry name" value="Killer Toxin P4, subunit A"/>
    <property type="match status" value="1"/>
</dbReference>
<reference evidence="3" key="1">
    <citation type="submission" date="2023-01" db="EMBL/GenBank/DDBJ databases">
        <title>The growth and conidiation of Purpureocillium lavendulum are regulated by nitrogen source and histone H3K14 acetylation.</title>
        <authorList>
            <person name="Tang P."/>
            <person name="Han J."/>
            <person name="Zhang C."/>
            <person name="Tang P."/>
            <person name="Qi F."/>
            <person name="Zhang K."/>
            <person name="Liang L."/>
        </authorList>
    </citation>
    <scope>NUCLEOTIDE SEQUENCE</scope>
    <source>
        <strain evidence="3">YMF1.00683</strain>
    </source>
</reference>
<evidence type="ECO:0000313" key="4">
    <source>
        <dbReference type="Proteomes" id="UP001163105"/>
    </source>
</evidence>
<evidence type="ECO:0000259" key="2">
    <source>
        <dbReference type="Pfam" id="PF09044"/>
    </source>
</evidence>
<feature type="domain" description="Killer toxin Kp4" evidence="2">
    <location>
        <begin position="12"/>
        <end position="132"/>
    </location>
</feature>
<dbReference type="AlphaFoldDB" id="A0AB34FF11"/>
<dbReference type="Proteomes" id="UP001163105">
    <property type="component" value="Unassembled WGS sequence"/>
</dbReference>
<dbReference type="Pfam" id="PF09044">
    <property type="entry name" value="Kp4"/>
    <property type="match status" value="1"/>
</dbReference>
<gene>
    <name evidence="3" type="ORF">O9K51_10242</name>
</gene>
<evidence type="ECO:0000256" key="1">
    <source>
        <dbReference type="SAM" id="SignalP"/>
    </source>
</evidence>
<dbReference type="GO" id="GO:0005576">
    <property type="term" value="C:extracellular region"/>
    <property type="evidence" value="ECO:0007669"/>
    <property type="project" value="InterPro"/>
</dbReference>
<keyword evidence="1" id="KW-0732">Signal</keyword>
<accession>A0AB34FF11</accession>
<dbReference type="SUPFAM" id="SSF55221">
    <property type="entry name" value="Yeast killer toxins"/>
    <property type="match status" value="1"/>
</dbReference>
<sequence length="143" mass="15432">MLSIHAAAVALALAAVGVNGKGDGINCFGSKWCDKHAVSNIKDKSENLQDNRRYFEGQHIICIKGDDGEAGTCLFLQKLPVHVKEAGGVPGREIKRLMQRLGKNDCSHCGSVPLGFPEVNDVDVGMLTVNFVHNRRGCVDICD</sequence>
<evidence type="ECO:0000313" key="3">
    <source>
        <dbReference type="EMBL" id="KAJ6437269.1"/>
    </source>
</evidence>
<feature type="signal peptide" evidence="1">
    <location>
        <begin position="1"/>
        <end position="20"/>
    </location>
</feature>
<comment type="caution">
    <text evidence="3">The sequence shown here is derived from an EMBL/GenBank/DDBJ whole genome shotgun (WGS) entry which is preliminary data.</text>
</comment>
<dbReference type="InterPro" id="IPR011329">
    <property type="entry name" value="Killer_tox_Kp4/SMK"/>
</dbReference>
<name>A0AB34FF11_9HYPO</name>
<feature type="chain" id="PRO_5044266254" evidence="1">
    <location>
        <begin position="21"/>
        <end position="143"/>
    </location>
</feature>
<organism evidence="3 4">
    <name type="scientific">Purpureocillium lavendulum</name>
    <dbReference type="NCBI Taxonomy" id="1247861"/>
    <lineage>
        <taxon>Eukaryota</taxon>
        <taxon>Fungi</taxon>
        <taxon>Dikarya</taxon>
        <taxon>Ascomycota</taxon>
        <taxon>Pezizomycotina</taxon>
        <taxon>Sordariomycetes</taxon>
        <taxon>Hypocreomycetidae</taxon>
        <taxon>Hypocreales</taxon>
        <taxon>Ophiocordycipitaceae</taxon>
        <taxon>Purpureocillium</taxon>
    </lineage>
</organism>
<dbReference type="EMBL" id="JAQHRD010000013">
    <property type="protein sequence ID" value="KAJ6437269.1"/>
    <property type="molecule type" value="Genomic_DNA"/>
</dbReference>
<protein>
    <submittedName>
        <fullName evidence="3">Ubiquinol-cytochrome c reductase subunit 8</fullName>
    </submittedName>
</protein>